<dbReference type="RefSeq" id="WP_206090682.1">
    <property type="nucleotide sequence ID" value="NZ_CP065053.1"/>
</dbReference>
<reference evidence="2 3" key="1">
    <citation type="submission" date="2020-11" db="EMBL/GenBank/DDBJ databases">
        <authorList>
            <person name="Sun Q."/>
        </authorList>
    </citation>
    <scope>NUCLEOTIDE SEQUENCE [LARGE SCALE GENOMIC DNA]</scope>
    <source>
        <strain evidence="2 3">P8398</strain>
    </source>
</reference>
<evidence type="ECO:0000256" key="1">
    <source>
        <dbReference type="SAM" id="SignalP"/>
    </source>
</evidence>
<keyword evidence="3" id="KW-1185">Reference proteome</keyword>
<keyword evidence="1" id="KW-0732">Signal</keyword>
<evidence type="ECO:0000313" key="2">
    <source>
        <dbReference type="EMBL" id="QPI51037.1"/>
    </source>
</evidence>
<feature type="signal peptide" evidence="1">
    <location>
        <begin position="1"/>
        <end position="25"/>
    </location>
</feature>
<protein>
    <submittedName>
        <fullName evidence="2">Uncharacterized protein</fullName>
    </submittedName>
</protein>
<name>A0AA48WGA2_9BURK</name>
<gene>
    <name evidence="2" type="ORF">IV454_05660</name>
</gene>
<accession>A0AA48WGA2</accession>
<dbReference type="Proteomes" id="UP000662888">
    <property type="component" value="Chromosome"/>
</dbReference>
<feature type="chain" id="PRO_5045034791" evidence="1">
    <location>
        <begin position="26"/>
        <end position="201"/>
    </location>
</feature>
<evidence type="ECO:0000313" key="3">
    <source>
        <dbReference type="Proteomes" id="UP000662888"/>
    </source>
</evidence>
<dbReference type="EMBL" id="CP065053">
    <property type="protein sequence ID" value="QPI51037.1"/>
    <property type="molecule type" value="Genomic_DNA"/>
</dbReference>
<proteinExistence type="predicted"/>
<organism evidence="2 3">
    <name type="scientific">Massilia antarctica</name>
    <dbReference type="NCBI Taxonomy" id="2765360"/>
    <lineage>
        <taxon>Bacteria</taxon>
        <taxon>Pseudomonadati</taxon>
        <taxon>Pseudomonadota</taxon>
        <taxon>Betaproteobacteria</taxon>
        <taxon>Burkholderiales</taxon>
        <taxon>Oxalobacteraceae</taxon>
        <taxon>Telluria group</taxon>
        <taxon>Massilia</taxon>
    </lineage>
</organism>
<sequence>MAQRFRRATAAALLGLPMLSLAAHAAQVTPGITATASISNSRLTVIDLTPDDGNAAGYTQPRSSYTSLDANKTFPSASINTKNDADTPGFDPVSAAIAYCGSTTASSATTWGSLHTDARLYDSAGDVGFADGNVTQSMFLSIAPHSQLIYSAHGALSIGDAGPYGHAPFAGEAVTTVRFGDQVWIRGMAQGWMGCIDNGVT</sequence>